<protein>
    <submittedName>
        <fullName evidence="1">Uncharacterized protein</fullName>
    </submittedName>
</protein>
<evidence type="ECO:0000313" key="3">
    <source>
        <dbReference type="Proteomes" id="UP000247152"/>
    </source>
</evidence>
<evidence type="ECO:0000313" key="4">
    <source>
        <dbReference type="Proteomes" id="UP000287374"/>
    </source>
</evidence>
<dbReference type="OrthoDB" id="5651381at2"/>
<evidence type="ECO:0000313" key="2">
    <source>
        <dbReference type="EMBL" id="RUR20122.1"/>
    </source>
</evidence>
<dbReference type="Proteomes" id="UP000287374">
    <property type="component" value="Unassembled WGS sequence"/>
</dbReference>
<reference evidence="2 4" key="2">
    <citation type="submission" date="2018-12" db="EMBL/GenBank/DDBJ databases">
        <title>Legionella sp,whole genome shotgun sequence.</title>
        <authorList>
            <person name="Wu H."/>
        </authorList>
    </citation>
    <scope>NUCLEOTIDE SEQUENCE [LARGE SCALE GENOMIC DNA]</scope>
    <source>
        <strain evidence="4">km489</strain>
        <strain evidence="2">Km489</strain>
    </source>
</reference>
<dbReference type="EMBL" id="RZGX01000025">
    <property type="protein sequence ID" value="RUR20122.1"/>
    <property type="molecule type" value="Genomic_DNA"/>
</dbReference>
<dbReference type="RefSeq" id="WP_110143924.1">
    <property type="nucleotide sequence ID" value="NZ_QHJG01000039.1"/>
</dbReference>
<dbReference type="EMBL" id="QHJG01000039">
    <property type="protein sequence ID" value="PWY54269.1"/>
    <property type="molecule type" value="Genomic_DNA"/>
</dbReference>
<reference evidence="1 3" key="1">
    <citation type="submission" date="2018-05" db="EMBL/GenBank/DDBJ databases">
        <title>Legionella qingyii sp.nov., whole genome shotgun sequence.</title>
        <authorList>
            <person name="Wu H."/>
            <person name="Zhu Q."/>
            <person name="Hu C."/>
        </authorList>
    </citation>
    <scope>NUCLEOTIDE SEQUENCE [LARGE SCALE GENOMIC DNA]</scope>
    <source>
        <strain evidence="1 3">HEB18</strain>
    </source>
</reference>
<accession>A0A317TYX0</accession>
<name>A0A317TYX0_9GAMM</name>
<keyword evidence="4" id="KW-1185">Reference proteome</keyword>
<organism evidence="1 3">
    <name type="scientific">Legionella qingyii</name>
    <dbReference type="NCBI Taxonomy" id="2184757"/>
    <lineage>
        <taxon>Bacteria</taxon>
        <taxon>Pseudomonadati</taxon>
        <taxon>Pseudomonadota</taxon>
        <taxon>Gammaproteobacteria</taxon>
        <taxon>Legionellales</taxon>
        <taxon>Legionellaceae</taxon>
        <taxon>Legionella</taxon>
    </lineage>
</organism>
<dbReference type="AlphaFoldDB" id="A0A317TYX0"/>
<gene>
    <name evidence="1" type="ORF">DGG96_17995</name>
    <name evidence="2" type="ORF">ELY20_15065</name>
</gene>
<proteinExistence type="predicted"/>
<comment type="caution">
    <text evidence="1">The sequence shown here is derived from an EMBL/GenBank/DDBJ whole genome shotgun (WGS) entry which is preliminary data.</text>
</comment>
<dbReference type="Proteomes" id="UP000247152">
    <property type="component" value="Unassembled WGS sequence"/>
</dbReference>
<sequence length="276" mass="32419">MDDPFSALIEAIKSVFHLIPMRNGKYTYPEIQRLKEAIEHYQPDEKKTFVELVKALGATLHHLDKWRINFEPIQSSIDSLAAQHKMPAINWDRYLAHPKISHRFQFTDAQQDVEFVPWLNTMYEKIYAQQESSLHTKLIAHRDQLGFSQRLISHLQKDPEFLSRLIMDSKEKFIQISGTRLIFYLTDEQIAKAIIKYLPDLLQDHPNPLVQVEQLVDRLNGILSNGRSISTLLRNSEAKTILDGSEFFQIYQSEEYKNRQEHPAFEETEQFKPRII</sequence>
<evidence type="ECO:0000313" key="1">
    <source>
        <dbReference type="EMBL" id="PWY54269.1"/>
    </source>
</evidence>